<comment type="caution">
    <text evidence="1">The sequence shown here is derived from an EMBL/GenBank/DDBJ whole genome shotgun (WGS) entry which is preliminary data.</text>
</comment>
<evidence type="ECO:0000313" key="2">
    <source>
        <dbReference type="Proteomes" id="UP001500034"/>
    </source>
</evidence>
<name>A0ABP7RPZ1_9ACTN</name>
<dbReference type="EMBL" id="BAABCQ010000139">
    <property type="protein sequence ID" value="GAA4000486.1"/>
    <property type="molecule type" value="Genomic_DNA"/>
</dbReference>
<keyword evidence="2" id="KW-1185">Reference proteome</keyword>
<proteinExistence type="predicted"/>
<accession>A0ABP7RPZ1</accession>
<gene>
    <name evidence="1" type="ORF">GCM10022384_54330</name>
</gene>
<evidence type="ECO:0000313" key="1">
    <source>
        <dbReference type="EMBL" id="GAA4000486.1"/>
    </source>
</evidence>
<protein>
    <submittedName>
        <fullName evidence="1">Uncharacterized protein</fullName>
    </submittedName>
</protein>
<dbReference type="Proteomes" id="UP001500034">
    <property type="component" value="Unassembled WGS sequence"/>
</dbReference>
<reference evidence="2" key="1">
    <citation type="journal article" date="2019" name="Int. J. Syst. Evol. Microbiol.">
        <title>The Global Catalogue of Microorganisms (GCM) 10K type strain sequencing project: providing services to taxonomists for standard genome sequencing and annotation.</title>
        <authorList>
            <consortium name="The Broad Institute Genomics Platform"/>
            <consortium name="The Broad Institute Genome Sequencing Center for Infectious Disease"/>
            <person name="Wu L."/>
            <person name="Ma J."/>
        </authorList>
    </citation>
    <scope>NUCLEOTIDE SEQUENCE [LARGE SCALE GENOMIC DNA]</scope>
    <source>
        <strain evidence="2">JCM 17027</strain>
    </source>
</reference>
<organism evidence="1 2">
    <name type="scientific">Streptomyces marokkonensis</name>
    <dbReference type="NCBI Taxonomy" id="324855"/>
    <lineage>
        <taxon>Bacteria</taxon>
        <taxon>Bacillati</taxon>
        <taxon>Actinomycetota</taxon>
        <taxon>Actinomycetes</taxon>
        <taxon>Kitasatosporales</taxon>
        <taxon>Streptomycetaceae</taxon>
        <taxon>Streptomyces</taxon>
    </lineage>
</organism>
<sequence length="230" mass="24769">MSCEGLREFFDRAPVCIKPVHPLPVPRTKEFAVMKPSRTFKPFLLTAAVVSTAALGASLLSMTSQAQTLPEHAVDASQLTAATRLQAAPLPPACQEAIFKTQDKFPTTRYTVPDEPWNAGLAAVSNLSEEDQALLTGPACAAWNKWAVENGAAVATELDNRYRNAAAPACNKWTVATLATIKKHAPEVPAEYQAQEKVAKKVWTEVMTKLSTTAADPACRASYNTAKAGW</sequence>